<accession>A0A9D1A461</accession>
<comment type="caution">
    <text evidence="1">The sequence shown here is derived from an EMBL/GenBank/DDBJ whole genome shotgun (WGS) entry which is preliminary data.</text>
</comment>
<protein>
    <submittedName>
        <fullName evidence="1">Uncharacterized protein</fullName>
    </submittedName>
</protein>
<reference evidence="1" key="1">
    <citation type="submission" date="2020-10" db="EMBL/GenBank/DDBJ databases">
        <authorList>
            <person name="Gilroy R."/>
        </authorList>
    </citation>
    <scope>NUCLEOTIDE SEQUENCE</scope>
    <source>
        <strain evidence="1">CHK180-2868</strain>
    </source>
</reference>
<dbReference type="EMBL" id="DVGC01000029">
    <property type="protein sequence ID" value="HIR05396.1"/>
    <property type="molecule type" value="Genomic_DNA"/>
</dbReference>
<reference evidence="1" key="2">
    <citation type="journal article" date="2021" name="PeerJ">
        <title>Extensive microbial diversity within the chicken gut microbiome revealed by metagenomics and culture.</title>
        <authorList>
            <person name="Gilroy R."/>
            <person name="Ravi A."/>
            <person name="Getino M."/>
            <person name="Pursley I."/>
            <person name="Horton D.L."/>
            <person name="Alikhan N.F."/>
            <person name="Baker D."/>
            <person name="Gharbi K."/>
            <person name="Hall N."/>
            <person name="Watson M."/>
            <person name="Adriaenssens E.M."/>
            <person name="Foster-Nyarko E."/>
            <person name="Jarju S."/>
            <person name="Secka A."/>
            <person name="Antonio M."/>
            <person name="Oren A."/>
            <person name="Chaudhuri R.R."/>
            <person name="La Ragione R."/>
            <person name="Hildebrand F."/>
            <person name="Pallen M.J."/>
        </authorList>
    </citation>
    <scope>NUCLEOTIDE SEQUENCE</scope>
    <source>
        <strain evidence="1">CHK180-2868</strain>
    </source>
</reference>
<evidence type="ECO:0000313" key="2">
    <source>
        <dbReference type="Proteomes" id="UP000824250"/>
    </source>
</evidence>
<proteinExistence type="predicted"/>
<dbReference type="InterPro" id="IPR049886">
    <property type="entry name" value="CFI_box_CTERM_dom"/>
</dbReference>
<dbReference type="Proteomes" id="UP000824250">
    <property type="component" value="Unassembled WGS sequence"/>
</dbReference>
<dbReference type="AlphaFoldDB" id="A0A9D1A461"/>
<name>A0A9D1A461_9FIRM</name>
<evidence type="ECO:0000313" key="1">
    <source>
        <dbReference type="EMBL" id="HIR05396.1"/>
    </source>
</evidence>
<dbReference type="NCBIfam" id="NF041770">
    <property type="entry name" value="CFI_box_CTERM"/>
    <property type="match status" value="1"/>
</dbReference>
<organism evidence="1 2">
    <name type="scientific">Candidatus Copromonas faecavium</name>
    <name type="common">nom. illeg.</name>
    <dbReference type="NCBI Taxonomy" id="2840740"/>
    <lineage>
        <taxon>Bacteria</taxon>
        <taxon>Bacillati</taxon>
        <taxon>Bacillota</taxon>
        <taxon>Clostridia</taxon>
        <taxon>Lachnospirales</taxon>
        <taxon>Lachnospiraceae</taxon>
        <taxon>Candidatus Copromonas (nom. illeg.)</taxon>
    </lineage>
</organism>
<sequence>MEGKEGSWKDSPDAQEVFSRIPSVLVGRDLKDFNRKRYDESFERYVEEICGVFRRLQQICFANPEQTEDILTAACAAVLDGVQAELNKPKGLKGLNSKALLKDTYKMFLVAYLTPAVFELGLGISQDFNEQLRAEWLIRYPGDSYELIHVDKVRSGFESSWKKCYITQAVCSYLGREDDGYELTAFRNFRDTYLASSPGGPELIAEYYDSAPQVVMVIEFSGNAGREYPRIWSEYLSFCLKDIESGKLVECRERYVRMVRELKAHYTPWEKFTA</sequence>
<gene>
    <name evidence="1" type="ORF">IAB28_05455</name>
</gene>